<dbReference type="EMBL" id="WOCE01000011">
    <property type="protein sequence ID" value="KAE9603642.1"/>
    <property type="molecule type" value="Genomic_DNA"/>
</dbReference>
<name>A0A6A5P6Q7_LUPAL</name>
<gene>
    <name evidence="2" type="ORF">Lalb_Chr11g0063071</name>
</gene>
<dbReference type="InterPro" id="IPR025521">
    <property type="entry name" value="Neprosin_propep"/>
</dbReference>
<dbReference type="Proteomes" id="UP000447434">
    <property type="component" value="Chromosome 11"/>
</dbReference>
<dbReference type="OrthoDB" id="1858978at2759"/>
<proteinExistence type="predicted"/>
<dbReference type="InterPro" id="IPR004314">
    <property type="entry name" value="Neprosin"/>
</dbReference>
<dbReference type="PANTHER" id="PTHR31589:SF2">
    <property type="entry name" value="ASLB (DUF239)-RELATED"/>
    <property type="match status" value="1"/>
</dbReference>
<dbReference type="PROSITE" id="PS52045">
    <property type="entry name" value="NEPROSIN_PEP_CD"/>
    <property type="match status" value="1"/>
</dbReference>
<evidence type="ECO:0000313" key="2">
    <source>
        <dbReference type="EMBL" id="KAE9603642.1"/>
    </source>
</evidence>
<evidence type="ECO:0000313" key="3">
    <source>
        <dbReference type="Proteomes" id="UP000447434"/>
    </source>
</evidence>
<protein>
    <submittedName>
        <fullName evidence="2">Putative neprosin</fullName>
    </submittedName>
</protein>
<dbReference type="InterPro" id="IPR053168">
    <property type="entry name" value="Glutamic_endopeptidase"/>
</dbReference>
<reference evidence="3" key="1">
    <citation type="journal article" date="2020" name="Nat. Commun.">
        <title>Genome sequence of the cluster root forming white lupin.</title>
        <authorList>
            <person name="Hufnagel B."/>
            <person name="Marques A."/>
            <person name="Soriano A."/>
            <person name="Marques L."/>
            <person name="Divol F."/>
            <person name="Doumas P."/>
            <person name="Sallet E."/>
            <person name="Mancinotti D."/>
            <person name="Carrere S."/>
            <person name="Marande W."/>
            <person name="Arribat S."/>
            <person name="Keller J."/>
            <person name="Huneau C."/>
            <person name="Blein T."/>
            <person name="Aime D."/>
            <person name="Laguerre M."/>
            <person name="Taylor J."/>
            <person name="Schubert V."/>
            <person name="Nelson M."/>
            <person name="Geu-Flores F."/>
            <person name="Crespi M."/>
            <person name="Gallardo-Guerrero K."/>
            <person name="Delaux P.-M."/>
            <person name="Salse J."/>
            <person name="Berges H."/>
            <person name="Guyot R."/>
            <person name="Gouzy J."/>
            <person name="Peret B."/>
        </authorList>
    </citation>
    <scope>NUCLEOTIDE SEQUENCE [LARGE SCALE GENOMIC DNA]</scope>
    <source>
        <strain evidence="3">cv. Amiga</strain>
    </source>
</reference>
<keyword evidence="3" id="KW-1185">Reference proteome</keyword>
<feature type="domain" description="Neprosin PEP catalytic" evidence="1">
    <location>
        <begin position="160"/>
        <end position="421"/>
    </location>
</feature>
<dbReference type="PANTHER" id="PTHR31589">
    <property type="entry name" value="PROTEIN, PUTATIVE (DUF239)-RELATED-RELATED"/>
    <property type="match status" value="1"/>
</dbReference>
<dbReference type="Pfam" id="PF03080">
    <property type="entry name" value="Neprosin"/>
    <property type="match status" value="1"/>
</dbReference>
<dbReference type="Gene3D" id="3.90.1320.10">
    <property type="entry name" value="Outer-capsid protein sigma 3, large lobe"/>
    <property type="match status" value="1"/>
</dbReference>
<dbReference type="Pfam" id="PF14365">
    <property type="entry name" value="Neprosin_AP"/>
    <property type="match status" value="1"/>
</dbReference>
<sequence>MRKRKVAILLLGALFISLNMKVEARELSSLEIQIDAKLKLLNKPAIKTIKSEDGDIIDCVDIYKQPAFDHPALKYHTIQEMPSILLENHDSSIKGNASKSKSVIFQKWQKSGNCPKGTIPIRRIQREDLLRVSSVERFGMKPPQPFQKSTNDHNNHFLNLNSRAPQNRSAAYIATMGYNYIGAQADINVWNRNGCVKLPDDFTTAQIWLMTANGPHYFESIEAGWMVNPKFYGDNASRLFAYWTRDSHKSTGCFDLSCSGFVQTNNEVALGAAFQPVSSKNGTQYSLKFGLFLDTNTQNWWLKVKNTIPIGYWPAKILRNLRQSAIVVQWGGEVFSPNIEKKPHTGTVMGSGEFASGLWGNSCYIKNITIMDYSLQLKPPEYVVTVADEPYCYSSLYFRDAYFGGPIFYFGGPGRNPPFCP</sequence>
<evidence type="ECO:0000259" key="1">
    <source>
        <dbReference type="PROSITE" id="PS52045"/>
    </source>
</evidence>
<dbReference type="AlphaFoldDB" id="A0A6A5P6Q7"/>
<accession>A0A6A5P6Q7</accession>
<organism evidence="2 3">
    <name type="scientific">Lupinus albus</name>
    <name type="common">White lupine</name>
    <name type="synonym">Lupinus termis</name>
    <dbReference type="NCBI Taxonomy" id="3870"/>
    <lineage>
        <taxon>Eukaryota</taxon>
        <taxon>Viridiplantae</taxon>
        <taxon>Streptophyta</taxon>
        <taxon>Embryophyta</taxon>
        <taxon>Tracheophyta</taxon>
        <taxon>Spermatophyta</taxon>
        <taxon>Magnoliopsida</taxon>
        <taxon>eudicotyledons</taxon>
        <taxon>Gunneridae</taxon>
        <taxon>Pentapetalae</taxon>
        <taxon>rosids</taxon>
        <taxon>fabids</taxon>
        <taxon>Fabales</taxon>
        <taxon>Fabaceae</taxon>
        <taxon>Papilionoideae</taxon>
        <taxon>50 kb inversion clade</taxon>
        <taxon>genistoids sensu lato</taxon>
        <taxon>core genistoids</taxon>
        <taxon>Genisteae</taxon>
        <taxon>Lupinus</taxon>
    </lineage>
</organism>
<comment type="caution">
    <text evidence="2">The sequence shown here is derived from an EMBL/GenBank/DDBJ whole genome shotgun (WGS) entry which is preliminary data.</text>
</comment>